<evidence type="ECO:0000313" key="1">
    <source>
        <dbReference type="EMBL" id="MPM75634.1"/>
    </source>
</evidence>
<dbReference type="EMBL" id="VSSQ01026756">
    <property type="protein sequence ID" value="MPM75634.1"/>
    <property type="molecule type" value="Genomic_DNA"/>
</dbReference>
<dbReference type="AlphaFoldDB" id="A0A645CFD7"/>
<comment type="caution">
    <text evidence="1">The sequence shown here is derived from an EMBL/GenBank/DDBJ whole genome shotgun (WGS) entry which is preliminary data.</text>
</comment>
<proteinExistence type="predicted"/>
<sequence length="448" mass="50501">MDVGKASVGTQQLVFIKLLKAVFSDVAVAVIARRGGYKAVVCRVIPDVAVGFVVDLLFFGDDTGVTDDMAERFSVWIIAQCAIVCCIDGEAGDGEQPLLQVHRRLIRIERFEFDEVVTYFRQSGADVVLRHLHLRHGGNSAHELVHVGNRARHAEDGDRADVLRVRFAVGQNLAAVCLQHADAEAVAPLHLGEDQARRPVDGPALFNSIGFNREVVGQVLARALAVVGEAVVDARVDFAVEHVLGFVVDAGELQLVEDALVFLDELDLCDCLFQFVRGGFTVFPGDGRRGRRRIRVRRRGRRRVRVRRRGRRCVRVRGCVRVRRGRIGRRGGRIRRCRSIRRGRHVRVALVGGDVALVHCVRVGRRNALRQRRIAGGWVFARLRVRRHAVFFHGFRRVRGFGYRRIGYFRHRGARGGLRRRRGRFGLVQPKDLPPDFAVGFLFLLFFL</sequence>
<protein>
    <submittedName>
        <fullName evidence="1">Uncharacterized protein</fullName>
    </submittedName>
</protein>
<accession>A0A645CFD7</accession>
<gene>
    <name evidence="1" type="ORF">SDC9_122628</name>
</gene>
<name>A0A645CFD7_9ZZZZ</name>
<organism evidence="1">
    <name type="scientific">bioreactor metagenome</name>
    <dbReference type="NCBI Taxonomy" id="1076179"/>
    <lineage>
        <taxon>unclassified sequences</taxon>
        <taxon>metagenomes</taxon>
        <taxon>ecological metagenomes</taxon>
    </lineage>
</organism>
<reference evidence="1" key="1">
    <citation type="submission" date="2019-08" db="EMBL/GenBank/DDBJ databases">
        <authorList>
            <person name="Kucharzyk K."/>
            <person name="Murdoch R.W."/>
            <person name="Higgins S."/>
            <person name="Loffler F."/>
        </authorList>
    </citation>
    <scope>NUCLEOTIDE SEQUENCE</scope>
</reference>